<dbReference type="PROSITE" id="PS50928">
    <property type="entry name" value="ABC_TM1"/>
    <property type="match status" value="1"/>
</dbReference>
<organism evidence="10 11">
    <name type="scientific">Streptosporangium oxazolinicum</name>
    <dbReference type="NCBI Taxonomy" id="909287"/>
    <lineage>
        <taxon>Bacteria</taxon>
        <taxon>Bacillati</taxon>
        <taxon>Actinomycetota</taxon>
        <taxon>Actinomycetes</taxon>
        <taxon>Streptosporangiales</taxon>
        <taxon>Streptosporangiaceae</taxon>
        <taxon>Streptosporangium</taxon>
    </lineage>
</organism>
<comment type="subcellular location">
    <subcellularLocation>
        <location evidence="1 7">Cell membrane</location>
        <topology evidence="1 7">Multi-pass membrane protein</topology>
    </subcellularLocation>
</comment>
<keyword evidence="11" id="KW-1185">Reference proteome</keyword>
<evidence type="ECO:0000256" key="8">
    <source>
        <dbReference type="SAM" id="MobiDB-lite"/>
    </source>
</evidence>
<dbReference type="Gene3D" id="1.10.3720.10">
    <property type="entry name" value="MetI-like"/>
    <property type="match status" value="1"/>
</dbReference>
<dbReference type="InterPro" id="IPR035906">
    <property type="entry name" value="MetI-like_sf"/>
</dbReference>
<name>A0ABP8B0S2_9ACTN</name>
<dbReference type="Proteomes" id="UP001501251">
    <property type="component" value="Unassembled WGS sequence"/>
</dbReference>
<dbReference type="RefSeq" id="WP_344919523.1">
    <property type="nucleotide sequence ID" value="NZ_BAABAQ010000007.1"/>
</dbReference>
<evidence type="ECO:0000256" key="4">
    <source>
        <dbReference type="ARBA" id="ARBA00022692"/>
    </source>
</evidence>
<evidence type="ECO:0000256" key="1">
    <source>
        <dbReference type="ARBA" id="ARBA00004651"/>
    </source>
</evidence>
<evidence type="ECO:0000256" key="5">
    <source>
        <dbReference type="ARBA" id="ARBA00022989"/>
    </source>
</evidence>
<feature type="transmembrane region" description="Helical" evidence="7">
    <location>
        <begin position="92"/>
        <end position="113"/>
    </location>
</feature>
<keyword evidence="4 7" id="KW-0812">Transmembrane</keyword>
<dbReference type="PANTHER" id="PTHR30193:SF37">
    <property type="entry name" value="INNER MEMBRANE ABC TRANSPORTER PERMEASE PROTEIN YCJO"/>
    <property type="match status" value="1"/>
</dbReference>
<accession>A0ABP8B0S2</accession>
<keyword evidence="5 7" id="KW-1133">Transmembrane helix</keyword>
<evidence type="ECO:0000259" key="9">
    <source>
        <dbReference type="PROSITE" id="PS50928"/>
    </source>
</evidence>
<comment type="caution">
    <text evidence="10">The sequence shown here is derived from an EMBL/GenBank/DDBJ whole genome shotgun (WGS) entry which is preliminary data.</text>
</comment>
<dbReference type="CDD" id="cd06261">
    <property type="entry name" value="TM_PBP2"/>
    <property type="match status" value="1"/>
</dbReference>
<dbReference type="Pfam" id="PF00528">
    <property type="entry name" value="BPD_transp_1"/>
    <property type="match status" value="1"/>
</dbReference>
<evidence type="ECO:0000256" key="7">
    <source>
        <dbReference type="RuleBase" id="RU363032"/>
    </source>
</evidence>
<evidence type="ECO:0000313" key="10">
    <source>
        <dbReference type="EMBL" id="GAA4195157.1"/>
    </source>
</evidence>
<protein>
    <submittedName>
        <fullName evidence="10">Sugar ABC transporter permease</fullName>
    </submittedName>
</protein>
<dbReference type="InterPro" id="IPR000515">
    <property type="entry name" value="MetI-like"/>
</dbReference>
<feature type="region of interest" description="Disordered" evidence="8">
    <location>
        <begin position="1"/>
        <end position="24"/>
    </location>
</feature>
<feature type="transmembrane region" description="Helical" evidence="7">
    <location>
        <begin position="29"/>
        <end position="48"/>
    </location>
</feature>
<evidence type="ECO:0000256" key="6">
    <source>
        <dbReference type="ARBA" id="ARBA00023136"/>
    </source>
</evidence>
<evidence type="ECO:0000256" key="3">
    <source>
        <dbReference type="ARBA" id="ARBA00022475"/>
    </source>
</evidence>
<reference evidence="11" key="1">
    <citation type="journal article" date="2019" name="Int. J. Syst. Evol. Microbiol.">
        <title>The Global Catalogue of Microorganisms (GCM) 10K type strain sequencing project: providing services to taxonomists for standard genome sequencing and annotation.</title>
        <authorList>
            <consortium name="The Broad Institute Genomics Platform"/>
            <consortium name="The Broad Institute Genome Sequencing Center for Infectious Disease"/>
            <person name="Wu L."/>
            <person name="Ma J."/>
        </authorList>
    </citation>
    <scope>NUCLEOTIDE SEQUENCE [LARGE SCALE GENOMIC DNA]</scope>
    <source>
        <strain evidence="11">JCM 17388</strain>
    </source>
</reference>
<feature type="domain" description="ABC transmembrane type-1" evidence="9">
    <location>
        <begin position="88"/>
        <end position="301"/>
    </location>
</feature>
<keyword evidence="3" id="KW-1003">Cell membrane</keyword>
<dbReference type="InterPro" id="IPR051393">
    <property type="entry name" value="ABC_transporter_permease"/>
</dbReference>
<feature type="transmembrane region" description="Helical" evidence="7">
    <location>
        <begin position="280"/>
        <end position="304"/>
    </location>
</feature>
<feature type="transmembrane region" description="Helical" evidence="7">
    <location>
        <begin position="223"/>
        <end position="245"/>
    </location>
</feature>
<gene>
    <name evidence="10" type="ORF">GCM10022252_40550</name>
</gene>
<dbReference type="SUPFAM" id="SSF161098">
    <property type="entry name" value="MetI-like"/>
    <property type="match status" value="1"/>
</dbReference>
<dbReference type="PANTHER" id="PTHR30193">
    <property type="entry name" value="ABC TRANSPORTER PERMEASE PROTEIN"/>
    <property type="match status" value="1"/>
</dbReference>
<sequence>MTLTTSRPRAASRGPGASPRRRRGPGPQLLPWLFLAPALIIFLYFKYIPMTKGVWLSFFKVQPFLGDEWVGLDNYRQVFTDESFRTAIGHTLYLAVVQTGGAMLIGFCLALLLEGRARTLWFVRSAAFLPVVSAIAVVGEVWRLLYFPAEDGMLNNVFGWFGIGPQGFLDDPGSALWWVSVVGVWKHAPYDMMIILAGLAGIDRQLYEQAALDGAGLRQRIRFVTLPALRPVVTILVTLACIRGLRIFTEVFVLTAGGPAGSTDVIMTRIYTLGFQSGDIGFASAASVLLFLGILTLTVCVTLYRRRKEI</sequence>
<evidence type="ECO:0000313" key="11">
    <source>
        <dbReference type="Proteomes" id="UP001501251"/>
    </source>
</evidence>
<keyword evidence="6 7" id="KW-0472">Membrane</keyword>
<keyword evidence="2 7" id="KW-0813">Transport</keyword>
<feature type="transmembrane region" description="Helical" evidence="7">
    <location>
        <begin position="175"/>
        <end position="202"/>
    </location>
</feature>
<comment type="similarity">
    <text evidence="7">Belongs to the binding-protein-dependent transport system permease family.</text>
</comment>
<feature type="transmembrane region" description="Helical" evidence="7">
    <location>
        <begin position="125"/>
        <end position="145"/>
    </location>
</feature>
<dbReference type="EMBL" id="BAABAQ010000007">
    <property type="protein sequence ID" value="GAA4195157.1"/>
    <property type="molecule type" value="Genomic_DNA"/>
</dbReference>
<evidence type="ECO:0000256" key="2">
    <source>
        <dbReference type="ARBA" id="ARBA00022448"/>
    </source>
</evidence>
<feature type="compositionally biased region" description="Low complexity" evidence="8">
    <location>
        <begin position="1"/>
        <end position="18"/>
    </location>
</feature>
<proteinExistence type="inferred from homology"/>